<gene>
    <name evidence="3" type="ORF">EBO15_20410</name>
</gene>
<dbReference type="AlphaFoldDB" id="A0A3M2LYH5"/>
<feature type="transmembrane region" description="Helical" evidence="2">
    <location>
        <begin position="20"/>
        <end position="40"/>
    </location>
</feature>
<keyword evidence="2" id="KW-0812">Transmembrane</keyword>
<organism evidence="3 4">
    <name type="scientific">Actinomadura harenae</name>
    <dbReference type="NCBI Taxonomy" id="2483351"/>
    <lineage>
        <taxon>Bacteria</taxon>
        <taxon>Bacillati</taxon>
        <taxon>Actinomycetota</taxon>
        <taxon>Actinomycetes</taxon>
        <taxon>Streptosporangiales</taxon>
        <taxon>Thermomonosporaceae</taxon>
        <taxon>Actinomadura</taxon>
    </lineage>
</organism>
<feature type="region of interest" description="Disordered" evidence="1">
    <location>
        <begin position="158"/>
        <end position="183"/>
    </location>
</feature>
<feature type="transmembrane region" description="Helical" evidence="2">
    <location>
        <begin position="215"/>
        <end position="235"/>
    </location>
</feature>
<accession>A0A3M2LYH5</accession>
<protein>
    <submittedName>
        <fullName evidence="3">Uncharacterized protein</fullName>
    </submittedName>
</protein>
<keyword evidence="2" id="KW-1133">Transmembrane helix</keyword>
<keyword evidence="2" id="KW-0472">Membrane</keyword>
<dbReference type="Proteomes" id="UP000282674">
    <property type="component" value="Unassembled WGS sequence"/>
</dbReference>
<feature type="transmembrane region" description="Helical" evidence="2">
    <location>
        <begin position="187"/>
        <end position="209"/>
    </location>
</feature>
<feature type="transmembrane region" description="Helical" evidence="2">
    <location>
        <begin position="52"/>
        <end position="76"/>
    </location>
</feature>
<keyword evidence="4" id="KW-1185">Reference proteome</keyword>
<proteinExistence type="predicted"/>
<evidence type="ECO:0000256" key="2">
    <source>
        <dbReference type="SAM" id="Phobius"/>
    </source>
</evidence>
<evidence type="ECO:0000256" key="1">
    <source>
        <dbReference type="SAM" id="MobiDB-lite"/>
    </source>
</evidence>
<dbReference type="EMBL" id="RFFG01000035">
    <property type="protein sequence ID" value="RMI42196.1"/>
    <property type="molecule type" value="Genomic_DNA"/>
</dbReference>
<feature type="transmembrane region" description="Helical" evidence="2">
    <location>
        <begin position="272"/>
        <end position="292"/>
    </location>
</feature>
<feature type="transmembrane region" description="Helical" evidence="2">
    <location>
        <begin position="111"/>
        <end position="131"/>
    </location>
</feature>
<name>A0A3M2LYH5_9ACTN</name>
<evidence type="ECO:0000313" key="3">
    <source>
        <dbReference type="EMBL" id="RMI42196.1"/>
    </source>
</evidence>
<sequence length="301" mass="30921">MTAETSRWAPRVLNVVRGLLFVQAAVLAVVSLVLLVVGVVGPFGHGEGSGLALLLLPLGLFVGAIVAGLVTCAVLLPVSKPARVVVLVLEAAVASNYSEWSLDLGYWPSKLAVLVLLVIPAAAFLLLIPTVQERGATARWGGGVRIVLPKIEDWEAPAHRADEDGTSVPEVEEQEATTRRRRDGGAAVRPLLGAQSLLLVVPAVAALVLGDMHGAVSVIAIVVGVALAVLALAPADRAWAPPAGRSGRYVVLALEAVVLAACVTGLPGPGAFVALAMPAVVVLALVIAALLWKAPDVSGRR</sequence>
<evidence type="ECO:0000313" key="4">
    <source>
        <dbReference type="Proteomes" id="UP000282674"/>
    </source>
</evidence>
<reference evidence="3 4" key="1">
    <citation type="submission" date="2018-10" db="EMBL/GenBank/DDBJ databases">
        <title>Isolation from soil.</title>
        <authorList>
            <person name="Hu J."/>
        </authorList>
    </citation>
    <scope>NUCLEOTIDE SEQUENCE [LARGE SCALE GENOMIC DNA]</scope>
    <source>
        <strain evidence="3 4">NEAU-Ht49</strain>
    </source>
</reference>
<feature type="transmembrane region" description="Helical" evidence="2">
    <location>
        <begin position="247"/>
        <end position="266"/>
    </location>
</feature>
<comment type="caution">
    <text evidence="3">The sequence shown here is derived from an EMBL/GenBank/DDBJ whole genome shotgun (WGS) entry which is preliminary data.</text>
</comment>